<evidence type="ECO:0000259" key="7">
    <source>
        <dbReference type="Pfam" id="PF09335"/>
    </source>
</evidence>
<evidence type="ECO:0000256" key="3">
    <source>
        <dbReference type="ARBA" id="ARBA00022692"/>
    </source>
</evidence>
<dbReference type="AlphaFoldDB" id="A0A840TMY6"/>
<dbReference type="InterPro" id="IPR015414">
    <property type="entry name" value="TMEM64"/>
</dbReference>
<dbReference type="PANTHER" id="PTHR12677:SF59">
    <property type="entry name" value="GOLGI APPARATUS MEMBRANE PROTEIN TVP38-RELATED"/>
    <property type="match status" value="1"/>
</dbReference>
<reference evidence="8 9" key="1">
    <citation type="submission" date="2020-08" db="EMBL/GenBank/DDBJ databases">
        <title>Genomic Encyclopedia of Type Strains, Phase IV (KMG-IV): sequencing the most valuable type-strain genomes for metagenomic binning, comparative biology and taxonomic classification.</title>
        <authorList>
            <person name="Goeker M."/>
        </authorList>
    </citation>
    <scope>NUCLEOTIDE SEQUENCE [LARGE SCALE GENOMIC DNA]</scope>
    <source>
        <strain evidence="8 9">DSM 105074</strain>
    </source>
</reference>
<comment type="caution">
    <text evidence="8">The sequence shown here is derived from an EMBL/GenBank/DDBJ whole genome shotgun (WGS) entry which is preliminary data.</text>
</comment>
<feature type="transmembrane region" description="Helical" evidence="6">
    <location>
        <begin position="163"/>
        <end position="181"/>
    </location>
</feature>
<dbReference type="RefSeq" id="WP_246440174.1">
    <property type="nucleotide sequence ID" value="NZ_JACHGF010000004.1"/>
</dbReference>
<protein>
    <recommendedName>
        <fullName evidence="6">TVP38/TMEM64 family membrane protein</fullName>
    </recommendedName>
</protein>
<gene>
    <name evidence="8" type="ORF">HNQ92_002892</name>
</gene>
<keyword evidence="3 6" id="KW-0812">Transmembrane</keyword>
<feature type="transmembrane region" description="Helical" evidence="6">
    <location>
        <begin position="55"/>
        <end position="78"/>
    </location>
</feature>
<feature type="transmembrane region" description="Helical" evidence="6">
    <location>
        <begin position="85"/>
        <end position="104"/>
    </location>
</feature>
<evidence type="ECO:0000256" key="4">
    <source>
        <dbReference type="ARBA" id="ARBA00022989"/>
    </source>
</evidence>
<evidence type="ECO:0000256" key="5">
    <source>
        <dbReference type="ARBA" id="ARBA00023136"/>
    </source>
</evidence>
<accession>A0A840TMY6</accession>
<keyword evidence="9" id="KW-1185">Reference proteome</keyword>
<feature type="transmembrane region" description="Helical" evidence="6">
    <location>
        <begin position="201"/>
        <end position="220"/>
    </location>
</feature>
<dbReference type="EMBL" id="JACHGF010000004">
    <property type="protein sequence ID" value="MBB5284744.1"/>
    <property type="molecule type" value="Genomic_DNA"/>
</dbReference>
<name>A0A840TMY6_9BACT</name>
<dbReference type="PANTHER" id="PTHR12677">
    <property type="entry name" value="GOLGI APPARATUS MEMBRANE PROTEIN TVP38-RELATED"/>
    <property type="match status" value="1"/>
</dbReference>
<evidence type="ECO:0000313" key="8">
    <source>
        <dbReference type="EMBL" id="MBB5284744.1"/>
    </source>
</evidence>
<evidence type="ECO:0000256" key="2">
    <source>
        <dbReference type="ARBA" id="ARBA00022475"/>
    </source>
</evidence>
<sequence>MSSLLLRKYPLPVLLSTSMTLLPVLTSSLMAGWAITHEPILAGWAMSDWTWLTVVLTLGSGLGIVPPTFLALVFGYFIGWTSLPLLFSLNMGAIALVYGLARWIQPAGLLEYLQAAYPKVQRLLLRFRGNQLRLIFFAKLSPVLPFAVVNLLFSLAGASFRKILLGGAMGMVPRTLMAVWAGTQAREIRYLLENPNEGVGAQVLLLVLLLVSTVGIGWFFRDKEKSTSAES</sequence>
<evidence type="ECO:0000256" key="6">
    <source>
        <dbReference type="RuleBase" id="RU366058"/>
    </source>
</evidence>
<feature type="transmembrane region" description="Helical" evidence="6">
    <location>
        <begin position="134"/>
        <end position="156"/>
    </location>
</feature>
<evidence type="ECO:0000256" key="1">
    <source>
        <dbReference type="ARBA" id="ARBA00004651"/>
    </source>
</evidence>
<proteinExistence type="inferred from homology"/>
<dbReference type="GO" id="GO:0005886">
    <property type="term" value="C:plasma membrane"/>
    <property type="evidence" value="ECO:0007669"/>
    <property type="project" value="UniProtKB-SubCell"/>
</dbReference>
<keyword evidence="2 6" id="KW-1003">Cell membrane</keyword>
<keyword evidence="5 6" id="KW-0472">Membrane</keyword>
<dbReference type="InterPro" id="IPR032816">
    <property type="entry name" value="VTT_dom"/>
</dbReference>
<comment type="subcellular location">
    <subcellularLocation>
        <location evidence="1 6">Cell membrane</location>
        <topology evidence="1 6">Multi-pass membrane protein</topology>
    </subcellularLocation>
</comment>
<organism evidence="8 9">
    <name type="scientific">Rhabdobacter roseus</name>
    <dbReference type="NCBI Taxonomy" id="1655419"/>
    <lineage>
        <taxon>Bacteria</taxon>
        <taxon>Pseudomonadati</taxon>
        <taxon>Bacteroidota</taxon>
        <taxon>Cytophagia</taxon>
        <taxon>Cytophagales</taxon>
        <taxon>Cytophagaceae</taxon>
        <taxon>Rhabdobacter</taxon>
    </lineage>
</organism>
<feature type="domain" description="VTT" evidence="7">
    <location>
        <begin position="65"/>
        <end position="183"/>
    </location>
</feature>
<evidence type="ECO:0000313" key="9">
    <source>
        <dbReference type="Proteomes" id="UP000557307"/>
    </source>
</evidence>
<dbReference type="Pfam" id="PF09335">
    <property type="entry name" value="VTT_dom"/>
    <property type="match status" value="1"/>
</dbReference>
<dbReference type="Proteomes" id="UP000557307">
    <property type="component" value="Unassembled WGS sequence"/>
</dbReference>
<comment type="similarity">
    <text evidence="6">Belongs to the TVP38/TMEM64 family.</text>
</comment>
<keyword evidence="4 6" id="KW-1133">Transmembrane helix</keyword>
<feature type="transmembrane region" description="Helical" evidence="6">
    <location>
        <begin position="12"/>
        <end position="35"/>
    </location>
</feature>